<dbReference type="InterPro" id="IPR011234">
    <property type="entry name" value="Fumarylacetoacetase-like_C"/>
</dbReference>
<dbReference type="Pfam" id="PF01557">
    <property type="entry name" value="FAA_hydrolase"/>
    <property type="match status" value="1"/>
</dbReference>
<evidence type="ECO:0000313" key="3">
    <source>
        <dbReference type="EMBL" id="MEY1662854.1"/>
    </source>
</evidence>
<accession>A0ABV4AJF6</accession>
<evidence type="ECO:0000259" key="2">
    <source>
        <dbReference type="Pfam" id="PF01557"/>
    </source>
</evidence>
<reference evidence="3 4" key="1">
    <citation type="submission" date="2024-07" db="EMBL/GenBank/DDBJ databases">
        <authorList>
            <person name="Ren Q."/>
        </authorList>
    </citation>
    <scope>NUCLEOTIDE SEQUENCE [LARGE SCALE GENOMIC DNA]</scope>
    <source>
        <strain evidence="3 4">REN37</strain>
    </source>
</reference>
<dbReference type="PANTHER" id="PTHR11820:SF7">
    <property type="entry name" value="ACYLPYRUVASE FAHD1, MITOCHONDRIAL"/>
    <property type="match status" value="1"/>
</dbReference>
<dbReference type="InterPro" id="IPR036663">
    <property type="entry name" value="Fumarylacetoacetase_C_sf"/>
</dbReference>
<gene>
    <name evidence="3" type="ORF">AB5I84_11895</name>
</gene>
<comment type="caution">
    <text evidence="3">The sequence shown here is derived from an EMBL/GenBank/DDBJ whole genome shotgun (WGS) entry which is preliminary data.</text>
</comment>
<dbReference type="GO" id="GO:0016787">
    <property type="term" value="F:hydrolase activity"/>
    <property type="evidence" value="ECO:0007669"/>
    <property type="project" value="UniProtKB-KW"/>
</dbReference>
<dbReference type="EMBL" id="JBGCUO010000002">
    <property type="protein sequence ID" value="MEY1662854.1"/>
    <property type="molecule type" value="Genomic_DNA"/>
</dbReference>
<proteinExistence type="predicted"/>
<keyword evidence="1" id="KW-0479">Metal-binding</keyword>
<dbReference type="Proteomes" id="UP001562065">
    <property type="component" value="Unassembled WGS sequence"/>
</dbReference>
<protein>
    <submittedName>
        <fullName evidence="3">Fumarylacetoacetate hydrolase family protein</fullName>
    </submittedName>
</protein>
<feature type="domain" description="Fumarylacetoacetase-like C-terminal" evidence="2">
    <location>
        <begin position="18"/>
        <end position="218"/>
    </location>
</feature>
<keyword evidence="3" id="KW-0378">Hydrolase</keyword>
<dbReference type="Gene3D" id="3.90.850.10">
    <property type="entry name" value="Fumarylacetoacetase-like, C-terminal domain"/>
    <property type="match status" value="1"/>
</dbReference>
<organism evidence="3 4">
    <name type="scientific">Isoalcanivorax beigongshangi</name>
    <dbReference type="NCBI Taxonomy" id="3238810"/>
    <lineage>
        <taxon>Bacteria</taxon>
        <taxon>Pseudomonadati</taxon>
        <taxon>Pseudomonadota</taxon>
        <taxon>Gammaproteobacteria</taxon>
        <taxon>Oceanospirillales</taxon>
        <taxon>Alcanivoracaceae</taxon>
        <taxon>Isoalcanivorax</taxon>
    </lineage>
</organism>
<dbReference type="PANTHER" id="PTHR11820">
    <property type="entry name" value="ACYLPYRUVASE"/>
    <property type="match status" value="1"/>
</dbReference>
<name>A0ABV4AJF6_9GAMM</name>
<evidence type="ECO:0000313" key="4">
    <source>
        <dbReference type="Proteomes" id="UP001562065"/>
    </source>
</evidence>
<dbReference type="RefSeq" id="WP_369456126.1">
    <property type="nucleotide sequence ID" value="NZ_JBGCUO010000002.1"/>
</dbReference>
<dbReference type="SUPFAM" id="SSF56529">
    <property type="entry name" value="FAH"/>
    <property type="match status" value="1"/>
</dbReference>
<evidence type="ECO:0000256" key="1">
    <source>
        <dbReference type="ARBA" id="ARBA00022723"/>
    </source>
</evidence>
<sequence length="219" mass="23674">MYQHHWMDGTPIDLPLGKAVCVGRNYAEHARELGNEVPEQPLLFMKPSTALCDLAAPLVLPKDQGEVHHEVEIVVLIGETLRNANAEQAHAAIVGYGIGLDLTLRDVQSELKAKGQPWEKAKAFDGSAALSGFVYAPGVSTRQNLSLFLEVNDSLRQQGHTGQMLFPIFPLVAEISRHFTLLPGDVVFTGTPAGVGPLVAGDRFSARLGNFMVVNGQVQ</sequence>
<dbReference type="NCBIfam" id="NF007967">
    <property type="entry name" value="PRK10691.1"/>
    <property type="match status" value="1"/>
</dbReference>
<keyword evidence="4" id="KW-1185">Reference proteome</keyword>